<accession>A0A9W8GSX1</accession>
<evidence type="ECO:0000313" key="2">
    <source>
        <dbReference type="EMBL" id="KAJ2749014.1"/>
    </source>
</evidence>
<dbReference type="SUPFAM" id="SSF52047">
    <property type="entry name" value="RNI-like"/>
    <property type="match status" value="1"/>
</dbReference>
<evidence type="ECO:0000313" key="3">
    <source>
        <dbReference type="Proteomes" id="UP001140011"/>
    </source>
</evidence>
<feature type="compositionally biased region" description="Basic residues" evidence="1">
    <location>
        <begin position="8"/>
        <end position="26"/>
    </location>
</feature>
<feature type="compositionally biased region" description="Polar residues" evidence="1">
    <location>
        <begin position="27"/>
        <end position="37"/>
    </location>
</feature>
<comment type="caution">
    <text evidence="2">The sequence shown here is derived from an EMBL/GenBank/DDBJ whole genome shotgun (WGS) entry which is preliminary data.</text>
</comment>
<dbReference type="EMBL" id="JANBUH010000902">
    <property type="protein sequence ID" value="KAJ2749014.1"/>
    <property type="molecule type" value="Genomic_DNA"/>
</dbReference>
<dbReference type="OrthoDB" id="5569077at2759"/>
<reference evidence="2" key="1">
    <citation type="submission" date="2022-07" db="EMBL/GenBank/DDBJ databases">
        <title>Phylogenomic reconstructions and comparative analyses of Kickxellomycotina fungi.</title>
        <authorList>
            <person name="Reynolds N.K."/>
            <person name="Stajich J.E."/>
            <person name="Barry K."/>
            <person name="Grigoriev I.V."/>
            <person name="Crous P."/>
            <person name="Smith M.E."/>
        </authorList>
    </citation>
    <scope>NUCLEOTIDE SEQUENCE</scope>
    <source>
        <strain evidence="2">BCRC 34297</strain>
    </source>
</reference>
<proteinExistence type="predicted"/>
<keyword evidence="3" id="KW-1185">Reference proteome</keyword>
<gene>
    <name evidence="2" type="ORF">GGI19_005868</name>
</gene>
<sequence>MPKTKSASSRKKPQKAQKMPKLRKMQKQPSAPTSTADAPSDVLQLIYDYLSPTPPRCASLLPNHMRTLQRLAGVNRQWRAVAMPQLYQAVVVDVDEPTRKQRTRSDGNKLWTNIGLIVGADMVRMAREVWITVRGSGQTSLRLSKRLRSAGFGDTVWSGVEQLHLDTSKCNFRGVLKKNLRSGKKSLDALNGLLSAALPSLREISFLGPGASKVYHCIPIYQLISEHLGRPQLLRALRITSDSHPDLMSHSSRLSTPIRLTCLDINTIEMVEGAPLRLPPLLASSLVELRLGAIYFRKVWEPFVAPFKRDLVFSSLKSLTLCFSMRREIQPRNHNAIKFAMDSEDEDWWPEEYDGYNTPEGPDPCPEIDTSGYLESTKLGTPKLLVLTSLEIRRFPGSLNYFLTLFEPSPITTLSLWSLKHRITVEMDLTLFHELRSLNVRFLDAIDGVDEERIGIALPYMFRTVNPKLQALTLMMHIYEPFKLELGTSSFADNLTSLTLEGHIVLDHVIALLPLLTNLQRLNLFASVTDSVPAAAFMGKYKQEIALHLLPPLSTSLHCVRADHLQKFAEEAFWTIYTDIPRTAAKEVSLYRHLILDLVCRFPSLQTLMVSAASIEGVQKSINMLAKSGVDPEHMSRMRCVEIPVADEFHLGLGRD</sequence>
<dbReference type="Proteomes" id="UP001140011">
    <property type="component" value="Unassembled WGS sequence"/>
</dbReference>
<name>A0A9W8GSX1_9FUNG</name>
<feature type="region of interest" description="Disordered" evidence="1">
    <location>
        <begin position="1"/>
        <end position="37"/>
    </location>
</feature>
<organism evidence="2 3">
    <name type="scientific">Coemansia pectinata</name>
    <dbReference type="NCBI Taxonomy" id="1052879"/>
    <lineage>
        <taxon>Eukaryota</taxon>
        <taxon>Fungi</taxon>
        <taxon>Fungi incertae sedis</taxon>
        <taxon>Zoopagomycota</taxon>
        <taxon>Kickxellomycotina</taxon>
        <taxon>Kickxellomycetes</taxon>
        <taxon>Kickxellales</taxon>
        <taxon>Kickxellaceae</taxon>
        <taxon>Coemansia</taxon>
    </lineage>
</organism>
<protein>
    <recommendedName>
        <fullName evidence="4">F-box domain-containing protein</fullName>
    </recommendedName>
</protein>
<evidence type="ECO:0008006" key="4">
    <source>
        <dbReference type="Google" id="ProtNLM"/>
    </source>
</evidence>
<evidence type="ECO:0000256" key="1">
    <source>
        <dbReference type="SAM" id="MobiDB-lite"/>
    </source>
</evidence>
<dbReference type="AlphaFoldDB" id="A0A9W8GSX1"/>